<name>A0A392SNH2_9FABA</name>
<reference evidence="1 2" key="1">
    <citation type="journal article" date="2018" name="Front. Plant Sci.">
        <title>Red Clover (Trifolium pratense) and Zigzag Clover (T. medium) - A Picture of Genomic Similarities and Differences.</title>
        <authorList>
            <person name="Dluhosova J."/>
            <person name="Istvanek J."/>
            <person name="Nedelnik J."/>
            <person name="Repkova J."/>
        </authorList>
    </citation>
    <scope>NUCLEOTIDE SEQUENCE [LARGE SCALE GENOMIC DNA]</scope>
    <source>
        <strain evidence="2">cv. 10/8</strain>
        <tissue evidence="1">Leaf</tissue>
    </source>
</reference>
<proteinExistence type="predicted"/>
<evidence type="ECO:0000313" key="2">
    <source>
        <dbReference type="Proteomes" id="UP000265520"/>
    </source>
</evidence>
<comment type="caution">
    <text evidence="1">The sequence shown here is derived from an EMBL/GenBank/DDBJ whole genome shotgun (WGS) entry which is preliminary data.</text>
</comment>
<dbReference type="Proteomes" id="UP000265520">
    <property type="component" value="Unassembled WGS sequence"/>
</dbReference>
<accession>A0A392SNH2</accession>
<organism evidence="1 2">
    <name type="scientific">Trifolium medium</name>
    <dbReference type="NCBI Taxonomy" id="97028"/>
    <lineage>
        <taxon>Eukaryota</taxon>
        <taxon>Viridiplantae</taxon>
        <taxon>Streptophyta</taxon>
        <taxon>Embryophyta</taxon>
        <taxon>Tracheophyta</taxon>
        <taxon>Spermatophyta</taxon>
        <taxon>Magnoliopsida</taxon>
        <taxon>eudicotyledons</taxon>
        <taxon>Gunneridae</taxon>
        <taxon>Pentapetalae</taxon>
        <taxon>rosids</taxon>
        <taxon>fabids</taxon>
        <taxon>Fabales</taxon>
        <taxon>Fabaceae</taxon>
        <taxon>Papilionoideae</taxon>
        <taxon>50 kb inversion clade</taxon>
        <taxon>NPAAA clade</taxon>
        <taxon>Hologalegina</taxon>
        <taxon>IRL clade</taxon>
        <taxon>Trifolieae</taxon>
        <taxon>Trifolium</taxon>
    </lineage>
</organism>
<protein>
    <submittedName>
        <fullName evidence="1">Uncharacterized protein</fullName>
    </submittedName>
</protein>
<sequence>MRKCYCGEVENQWSLSRGLWMLRSHVFSRRSTLKPLELVEGGVCSSLKWESLRFK</sequence>
<evidence type="ECO:0000313" key="1">
    <source>
        <dbReference type="EMBL" id="MCI50219.1"/>
    </source>
</evidence>
<keyword evidence="2" id="KW-1185">Reference proteome</keyword>
<feature type="non-terminal residue" evidence="1">
    <location>
        <position position="55"/>
    </location>
</feature>
<dbReference type="AlphaFoldDB" id="A0A392SNH2"/>
<dbReference type="EMBL" id="LXQA010413210">
    <property type="protein sequence ID" value="MCI50219.1"/>
    <property type="molecule type" value="Genomic_DNA"/>
</dbReference>